<proteinExistence type="predicted"/>
<evidence type="ECO:0000259" key="2">
    <source>
        <dbReference type="Pfam" id="PF03221"/>
    </source>
</evidence>
<dbReference type="GO" id="GO:0003677">
    <property type="term" value="F:DNA binding"/>
    <property type="evidence" value="ECO:0007669"/>
    <property type="project" value="UniProtKB-KW"/>
</dbReference>
<keyword evidence="1" id="KW-0238">DNA-binding</keyword>
<dbReference type="PANTHER" id="PTHR19303:SF73">
    <property type="entry name" value="PROTEIN PDC2"/>
    <property type="match status" value="1"/>
</dbReference>
<reference evidence="3 4" key="1">
    <citation type="journal article" date="2014" name="Genome Biol. Evol.">
        <title>The genome of the myxosporean Thelohanellus kitauei shows adaptations to nutrient acquisition within its fish host.</title>
        <authorList>
            <person name="Yang Y."/>
            <person name="Xiong J."/>
            <person name="Zhou Z."/>
            <person name="Huo F."/>
            <person name="Miao W."/>
            <person name="Ran C."/>
            <person name="Liu Y."/>
            <person name="Zhang J."/>
            <person name="Feng J."/>
            <person name="Wang M."/>
            <person name="Wang M."/>
            <person name="Wang L."/>
            <person name="Yao B."/>
        </authorList>
    </citation>
    <scope>NUCLEOTIDE SEQUENCE [LARGE SCALE GENOMIC DNA]</scope>
    <source>
        <strain evidence="3">Wuqing</strain>
    </source>
</reference>
<sequence length="168" mass="19547">MLHILSRRNMFREFDAMCILTRDRFDLSRSYSVTDIHLEREHYRRLAGITGVPKSTISRVLCQESQLHEESVKLDGLSKKLGRNDFKATDGWLSRWKERYNIKLKKGHGEKGKIFCADETGLYYRAKPNNSLCCKHIALSGYKKAMDRITVLCCTNMSGTEKRKRLII</sequence>
<accession>A0A0C2MD79</accession>
<dbReference type="PANTHER" id="PTHR19303">
    <property type="entry name" value="TRANSPOSON"/>
    <property type="match status" value="1"/>
</dbReference>
<name>A0A0C2MD79_THEKT</name>
<dbReference type="Pfam" id="PF03221">
    <property type="entry name" value="HTH_Tnp_Tc5"/>
    <property type="match status" value="1"/>
</dbReference>
<comment type="caution">
    <text evidence="3">The sequence shown here is derived from an EMBL/GenBank/DDBJ whole genome shotgun (WGS) entry which is preliminary data.</text>
</comment>
<protein>
    <recommendedName>
        <fullName evidence="2">HTH CENPB-type domain-containing protein</fullName>
    </recommendedName>
</protein>
<dbReference type="EMBL" id="JWZT01005022">
    <property type="protein sequence ID" value="KII62259.1"/>
    <property type="molecule type" value="Genomic_DNA"/>
</dbReference>
<dbReference type="Proteomes" id="UP000031668">
    <property type="component" value="Unassembled WGS sequence"/>
</dbReference>
<evidence type="ECO:0000313" key="4">
    <source>
        <dbReference type="Proteomes" id="UP000031668"/>
    </source>
</evidence>
<dbReference type="InterPro" id="IPR006600">
    <property type="entry name" value="HTH_CenpB_DNA-bd_dom"/>
</dbReference>
<feature type="domain" description="HTH CENPB-type" evidence="2">
    <location>
        <begin position="80"/>
        <end position="106"/>
    </location>
</feature>
<gene>
    <name evidence="3" type="ORF">RF11_09576</name>
</gene>
<evidence type="ECO:0000313" key="3">
    <source>
        <dbReference type="EMBL" id="KII62259.1"/>
    </source>
</evidence>
<organism evidence="3 4">
    <name type="scientific">Thelohanellus kitauei</name>
    <name type="common">Myxosporean</name>
    <dbReference type="NCBI Taxonomy" id="669202"/>
    <lineage>
        <taxon>Eukaryota</taxon>
        <taxon>Metazoa</taxon>
        <taxon>Cnidaria</taxon>
        <taxon>Myxozoa</taxon>
        <taxon>Myxosporea</taxon>
        <taxon>Bivalvulida</taxon>
        <taxon>Platysporina</taxon>
        <taxon>Myxobolidae</taxon>
        <taxon>Thelohanellus</taxon>
    </lineage>
</organism>
<dbReference type="GO" id="GO:0005634">
    <property type="term" value="C:nucleus"/>
    <property type="evidence" value="ECO:0007669"/>
    <property type="project" value="TreeGrafter"/>
</dbReference>
<keyword evidence="4" id="KW-1185">Reference proteome</keyword>
<dbReference type="AlphaFoldDB" id="A0A0C2MD79"/>
<dbReference type="InterPro" id="IPR050863">
    <property type="entry name" value="CenT-Element_Derived"/>
</dbReference>
<dbReference type="OrthoDB" id="5979124at2759"/>
<evidence type="ECO:0000256" key="1">
    <source>
        <dbReference type="ARBA" id="ARBA00023125"/>
    </source>
</evidence>
<dbReference type="Gene3D" id="1.10.10.60">
    <property type="entry name" value="Homeodomain-like"/>
    <property type="match status" value="1"/>
</dbReference>